<name>A0A2S9ZX20_RHOTO</name>
<protein>
    <submittedName>
        <fullName evidence="2">Uncharacterized protein</fullName>
    </submittedName>
</protein>
<evidence type="ECO:0000256" key="1">
    <source>
        <dbReference type="SAM" id="MobiDB-lite"/>
    </source>
</evidence>
<feature type="region of interest" description="Disordered" evidence="1">
    <location>
        <begin position="68"/>
        <end position="95"/>
    </location>
</feature>
<dbReference type="EMBL" id="LCTV02000016">
    <property type="protein sequence ID" value="PRQ70301.1"/>
    <property type="molecule type" value="Genomic_DNA"/>
</dbReference>
<feature type="region of interest" description="Disordered" evidence="1">
    <location>
        <begin position="133"/>
        <end position="160"/>
    </location>
</feature>
<evidence type="ECO:0000313" key="2">
    <source>
        <dbReference type="EMBL" id="PRQ70301.1"/>
    </source>
</evidence>
<feature type="compositionally biased region" description="Low complexity" evidence="1">
    <location>
        <begin position="30"/>
        <end position="42"/>
    </location>
</feature>
<sequence>MRKEERVRLDVHRRAQSLPNHPLNHPPPSSFFSSPSCSSLDEPSSDADAVDFPLEAASVEFNPTFWPVKPQRRSTTPMSRISCCEDESGKRAVKTGMERSRAALRDDGERVNFGLHSEGGQKRGNVRAFAAVRGRNEGDSQSLWSKTGRGKARLTTRTAP</sequence>
<feature type="region of interest" description="Disordered" evidence="1">
    <location>
        <begin position="1"/>
        <end position="50"/>
    </location>
</feature>
<organism evidence="2 3">
    <name type="scientific">Rhodotorula toruloides</name>
    <name type="common">Yeast</name>
    <name type="synonym">Rhodosporidium toruloides</name>
    <dbReference type="NCBI Taxonomy" id="5286"/>
    <lineage>
        <taxon>Eukaryota</taxon>
        <taxon>Fungi</taxon>
        <taxon>Dikarya</taxon>
        <taxon>Basidiomycota</taxon>
        <taxon>Pucciniomycotina</taxon>
        <taxon>Microbotryomycetes</taxon>
        <taxon>Sporidiobolales</taxon>
        <taxon>Sporidiobolaceae</taxon>
        <taxon>Rhodotorula</taxon>
    </lineage>
</organism>
<dbReference type="Proteomes" id="UP000239560">
    <property type="component" value="Unassembled WGS sequence"/>
</dbReference>
<gene>
    <name evidence="2" type="ORF">AAT19DRAFT_11533</name>
</gene>
<evidence type="ECO:0000313" key="3">
    <source>
        <dbReference type="Proteomes" id="UP000239560"/>
    </source>
</evidence>
<feature type="compositionally biased region" description="Basic and acidic residues" evidence="1">
    <location>
        <begin position="1"/>
        <end position="13"/>
    </location>
</feature>
<reference evidence="2 3" key="1">
    <citation type="journal article" date="2018" name="Elife">
        <title>Functional genomics of lipid metabolism in the oleaginous yeast Rhodosporidium toruloides.</title>
        <authorList>
            <person name="Coradetti S.T."/>
            <person name="Pinel D."/>
            <person name="Geiselman G."/>
            <person name="Ito M."/>
            <person name="Mondo S."/>
            <person name="Reilly M.C."/>
            <person name="Cheng Y.F."/>
            <person name="Bauer S."/>
            <person name="Grigoriev I."/>
            <person name="Gladden J.M."/>
            <person name="Simmons B.A."/>
            <person name="Brem R."/>
            <person name="Arkin A.P."/>
            <person name="Skerker J.M."/>
        </authorList>
    </citation>
    <scope>NUCLEOTIDE SEQUENCE [LARGE SCALE GENOMIC DNA]</scope>
    <source>
        <strain evidence="2 3">NBRC 0880</strain>
    </source>
</reference>
<comment type="caution">
    <text evidence="2">The sequence shown here is derived from an EMBL/GenBank/DDBJ whole genome shotgun (WGS) entry which is preliminary data.</text>
</comment>
<accession>A0A2S9ZX20</accession>
<proteinExistence type="predicted"/>
<dbReference type="AlphaFoldDB" id="A0A2S9ZX20"/>